<dbReference type="Pfam" id="PF00126">
    <property type="entry name" value="HTH_1"/>
    <property type="match status" value="1"/>
</dbReference>
<evidence type="ECO:0000256" key="3">
    <source>
        <dbReference type="ARBA" id="ARBA00023125"/>
    </source>
</evidence>
<comment type="similarity">
    <text evidence="1">Belongs to the LysR transcriptional regulatory family.</text>
</comment>
<dbReference type="InterPro" id="IPR058163">
    <property type="entry name" value="LysR-type_TF_proteobact-type"/>
</dbReference>
<keyword evidence="7" id="KW-1185">Reference proteome</keyword>
<evidence type="ECO:0000256" key="4">
    <source>
        <dbReference type="ARBA" id="ARBA00023163"/>
    </source>
</evidence>
<evidence type="ECO:0000313" key="6">
    <source>
        <dbReference type="EMBL" id="MDV2078951.1"/>
    </source>
</evidence>
<evidence type="ECO:0000256" key="2">
    <source>
        <dbReference type="ARBA" id="ARBA00023015"/>
    </source>
</evidence>
<sequence>MFDLKELEAFATVIQSGSLTASARDLNLPKSTLSRRIRQLEKQLGQALLRRESNRLSATEAGRLFYRYCDDILQLARQGRSALDELQEEIRGDLVLRCHGAFTRGWFPDLVETFMARHRGVRVVIHTQVAHPCADTIDGPCLWLGQLDDIGLRQEPIGALSQGLYAQPDYLARHGHPEHPRELIHYDWVDLLGDSNDGLVLQHPREGLYPLNPPVSCLRVDQFTLQGDAIARGRGLGLLPHWLTARRLRSHPGTMVPCLPEWQGPSLPIWLIYPHGQLARRQRAFLQHLRASVPAAWLQPNQRPAS</sequence>
<dbReference type="EMBL" id="JAWIIJ010000005">
    <property type="protein sequence ID" value="MDV2078951.1"/>
    <property type="molecule type" value="Genomic_DNA"/>
</dbReference>
<dbReference type="InterPro" id="IPR005119">
    <property type="entry name" value="LysR_subst-bd"/>
</dbReference>
<dbReference type="SUPFAM" id="SSF53850">
    <property type="entry name" value="Periplasmic binding protein-like II"/>
    <property type="match status" value="1"/>
</dbReference>
<comment type="caution">
    <text evidence="6">The sequence shown here is derived from an EMBL/GenBank/DDBJ whole genome shotgun (WGS) entry which is preliminary data.</text>
</comment>
<dbReference type="Gene3D" id="1.10.10.10">
    <property type="entry name" value="Winged helix-like DNA-binding domain superfamily/Winged helix DNA-binding domain"/>
    <property type="match status" value="1"/>
</dbReference>
<evidence type="ECO:0000256" key="1">
    <source>
        <dbReference type="ARBA" id="ARBA00009437"/>
    </source>
</evidence>
<keyword evidence="2" id="KW-0805">Transcription regulation</keyword>
<protein>
    <submittedName>
        <fullName evidence="6">LysR family transcriptional regulator</fullName>
    </submittedName>
</protein>
<organism evidence="6 7">
    <name type="scientific">Marinobacter xestospongiae</name>
    <dbReference type="NCBI Taxonomy" id="994319"/>
    <lineage>
        <taxon>Bacteria</taxon>
        <taxon>Pseudomonadati</taxon>
        <taxon>Pseudomonadota</taxon>
        <taxon>Gammaproteobacteria</taxon>
        <taxon>Pseudomonadales</taxon>
        <taxon>Marinobacteraceae</taxon>
        <taxon>Marinobacter</taxon>
    </lineage>
</organism>
<proteinExistence type="inferred from homology"/>
<dbReference type="InterPro" id="IPR036388">
    <property type="entry name" value="WH-like_DNA-bd_sf"/>
</dbReference>
<keyword evidence="4" id="KW-0804">Transcription</keyword>
<reference evidence="6 7" key="1">
    <citation type="submission" date="2023-10" db="EMBL/GenBank/DDBJ databases">
        <title>Characteristics and mechanism of a salt-tolerant marine origin heterotrophic nitrifying- aerobic denitrifying bacteria Marinobacter xestospongiae HN1.</title>
        <authorList>
            <person name="Qi R."/>
        </authorList>
    </citation>
    <scope>NUCLEOTIDE SEQUENCE [LARGE SCALE GENOMIC DNA]</scope>
    <source>
        <strain evidence="6 7">HN1</strain>
    </source>
</reference>
<evidence type="ECO:0000313" key="7">
    <source>
        <dbReference type="Proteomes" id="UP001269819"/>
    </source>
</evidence>
<gene>
    <name evidence="6" type="ORF">RYS15_09645</name>
</gene>
<dbReference type="Gene3D" id="3.40.190.290">
    <property type="match status" value="1"/>
</dbReference>
<dbReference type="RefSeq" id="WP_316973605.1">
    <property type="nucleotide sequence ID" value="NZ_JAWIIJ010000005.1"/>
</dbReference>
<dbReference type="Pfam" id="PF03466">
    <property type="entry name" value="LysR_substrate"/>
    <property type="match status" value="1"/>
</dbReference>
<feature type="domain" description="HTH lysR-type" evidence="5">
    <location>
        <begin position="2"/>
        <end position="59"/>
    </location>
</feature>
<dbReference type="PANTHER" id="PTHR30537:SF66">
    <property type="entry name" value="IRON-REGULATED VIRULENCE REGULATORY PROTEIN IRGB"/>
    <property type="match status" value="1"/>
</dbReference>
<dbReference type="PROSITE" id="PS50931">
    <property type="entry name" value="HTH_LYSR"/>
    <property type="match status" value="1"/>
</dbReference>
<dbReference type="SUPFAM" id="SSF46785">
    <property type="entry name" value="Winged helix' DNA-binding domain"/>
    <property type="match status" value="1"/>
</dbReference>
<name>A0ABU3VZ09_9GAMM</name>
<dbReference type="InterPro" id="IPR000847">
    <property type="entry name" value="LysR_HTH_N"/>
</dbReference>
<dbReference type="Proteomes" id="UP001269819">
    <property type="component" value="Unassembled WGS sequence"/>
</dbReference>
<dbReference type="InterPro" id="IPR036390">
    <property type="entry name" value="WH_DNA-bd_sf"/>
</dbReference>
<accession>A0ABU3VZ09</accession>
<dbReference type="PANTHER" id="PTHR30537">
    <property type="entry name" value="HTH-TYPE TRANSCRIPTIONAL REGULATOR"/>
    <property type="match status" value="1"/>
</dbReference>
<evidence type="ECO:0000259" key="5">
    <source>
        <dbReference type="PROSITE" id="PS50931"/>
    </source>
</evidence>
<keyword evidence="3" id="KW-0238">DNA-binding</keyword>